<reference evidence="2" key="1">
    <citation type="submission" date="2016-11" db="EMBL/GenBank/DDBJ databases">
        <title>Mesorhizobium oceanicum sp. nov., isolated from deep seawater in South China Sea.</title>
        <authorList>
            <person name="Fu G.-Y."/>
        </authorList>
    </citation>
    <scope>NUCLEOTIDE SEQUENCE [LARGE SCALE GENOMIC DNA]</scope>
    <source>
        <strain evidence="2">B7</strain>
    </source>
</reference>
<dbReference type="OrthoDB" id="7472639at2"/>
<accession>A0A1L3SXL8</accession>
<dbReference type="KEGG" id="meso:BSQ44_24235"/>
<keyword evidence="2" id="KW-1185">Reference proteome</keyword>
<name>A0A1L3SXL8_9HYPH</name>
<sequence length="216" mass="24876">MKLNLTYLEAEHDEVPGVHRWLVAPGDNATEKAHREWVTKAGGKISHSQTLPVELPDAWSTLEMEAALCVWEWINEVTLDDGKPDWIEYRDGVGSVELRHESMKIGQWVLKVYDLLPKWVRESGSYDWEIVPAICSELTPGEAYPTPKVAALNVINSDWAKAEYHRTAQAYHERHYGISFGMTPEEFLDRWYDPDATPEEAARHCALKYNLEEIRR</sequence>
<gene>
    <name evidence="1" type="ORF">BSQ44_24235</name>
</gene>
<dbReference type="EMBL" id="CP018171">
    <property type="protein sequence ID" value="APH74130.1"/>
    <property type="molecule type" value="Genomic_DNA"/>
</dbReference>
<evidence type="ECO:0000313" key="1">
    <source>
        <dbReference type="EMBL" id="APH74130.1"/>
    </source>
</evidence>
<dbReference type="STRING" id="1670800.BSQ44_24235"/>
<dbReference type="Proteomes" id="UP000182840">
    <property type="component" value="Chromosome"/>
</dbReference>
<dbReference type="RefSeq" id="WP_072607592.1">
    <property type="nucleotide sequence ID" value="NZ_CP018171.1"/>
</dbReference>
<organism evidence="1 2">
    <name type="scientific">Aquibium oceanicum</name>
    <dbReference type="NCBI Taxonomy" id="1670800"/>
    <lineage>
        <taxon>Bacteria</taxon>
        <taxon>Pseudomonadati</taxon>
        <taxon>Pseudomonadota</taxon>
        <taxon>Alphaproteobacteria</taxon>
        <taxon>Hyphomicrobiales</taxon>
        <taxon>Phyllobacteriaceae</taxon>
        <taxon>Aquibium</taxon>
    </lineage>
</organism>
<proteinExistence type="predicted"/>
<evidence type="ECO:0000313" key="2">
    <source>
        <dbReference type="Proteomes" id="UP000182840"/>
    </source>
</evidence>
<dbReference type="AlphaFoldDB" id="A0A1L3SXL8"/>
<protein>
    <submittedName>
        <fullName evidence="1">Uncharacterized protein</fullName>
    </submittedName>
</protein>